<evidence type="ECO:0000256" key="1">
    <source>
        <dbReference type="SAM" id="SignalP"/>
    </source>
</evidence>
<gene>
    <name evidence="2" type="ORF">C1H76_8069</name>
</gene>
<dbReference type="Proteomes" id="UP000308133">
    <property type="component" value="Unassembled WGS sequence"/>
</dbReference>
<organism evidence="2 3">
    <name type="scientific">Elsinoe australis</name>
    <dbReference type="NCBI Taxonomy" id="40998"/>
    <lineage>
        <taxon>Eukaryota</taxon>
        <taxon>Fungi</taxon>
        <taxon>Dikarya</taxon>
        <taxon>Ascomycota</taxon>
        <taxon>Pezizomycotina</taxon>
        <taxon>Dothideomycetes</taxon>
        <taxon>Dothideomycetidae</taxon>
        <taxon>Myriangiales</taxon>
        <taxon>Elsinoaceae</taxon>
        <taxon>Elsinoe</taxon>
    </lineage>
</organism>
<proteinExistence type="predicted"/>
<keyword evidence="1" id="KW-0732">Signal</keyword>
<dbReference type="PANTHER" id="PTHR31263">
    <property type="entry name" value="CELLULASE FAMILY PROTEIN (AFU_ORTHOLOGUE AFUA_5G14560)"/>
    <property type="match status" value="1"/>
</dbReference>
<dbReference type="PANTHER" id="PTHR31263:SF0">
    <property type="entry name" value="CELLULASE FAMILY PROTEIN (AFU_ORTHOLOGUE AFUA_5G14560)"/>
    <property type="match status" value="1"/>
</dbReference>
<evidence type="ECO:0000313" key="2">
    <source>
        <dbReference type="EMBL" id="TKX19871.1"/>
    </source>
</evidence>
<name>A0A4U7ATI3_9PEZI</name>
<feature type="signal peptide" evidence="1">
    <location>
        <begin position="1"/>
        <end position="16"/>
    </location>
</feature>
<comment type="caution">
    <text evidence="2">The sequence shown here is derived from an EMBL/GenBank/DDBJ whole genome shotgun (WGS) entry which is preliminary data.</text>
</comment>
<dbReference type="Gene3D" id="3.20.20.80">
    <property type="entry name" value="Glycosidases"/>
    <property type="match status" value="1"/>
</dbReference>
<dbReference type="EMBL" id="PTQR01000106">
    <property type="protein sequence ID" value="TKX19871.1"/>
    <property type="molecule type" value="Genomic_DNA"/>
</dbReference>
<dbReference type="SUPFAM" id="SSF51445">
    <property type="entry name" value="(Trans)glycosidases"/>
    <property type="match status" value="1"/>
</dbReference>
<feature type="chain" id="PRO_5020411956" description="Glycoside hydrolase family 5 domain-containing protein" evidence="1">
    <location>
        <begin position="17"/>
        <end position="421"/>
    </location>
</feature>
<dbReference type="InterPro" id="IPR017853">
    <property type="entry name" value="GH"/>
</dbReference>
<evidence type="ECO:0000313" key="3">
    <source>
        <dbReference type="Proteomes" id="UP000308133"/>
    </source>
</evidence>
<reference evidence="2 3" key="1">
    <citation type="submission" date="2018-02" db="EMBL/GenBank/DDBJ databases">
        <title>Draft genome sequences of Elsinoe sp., causing black scab on jojoba.</title>
        <authorList>
            <person name="Stodart B."/>
            <person name="Jeffress S."/>
            <person name="Ash G."/>
            <person name="Arun Chinnappa K."/>
        </authorList>
    </citation>
    <scope>NUCLEOTIDE SEQUENCE [LARGE SCALE GENOMIC DNA]</scope>
    <source>
        <strain evidence="2 3">Hillstone_2</strain>
    </source>
</reference>
<accession>A0A4U7ATI3</accession>
<protein>
    <recommendedName>
        <fullName evidence="4">Glycoside hydrolase family 5 domain-containing protein</fullName>
    </recommendedName>
</protein>
<dbReference type="AlphaFoldDB" id="A0A4U7ATI3"/>
<evidence type="ECO:0008006" key="4">
    <source>
        <dbReference type="Google" id="ProtNLM"/>
    </source>
</evidence>
<sequence>MWKICASFLLTSLTTALVLPQRDTQTALNLPFSTAGRDIIDSTGNVFFMTGVNWPAHQEAMIPEGLQYSSIKDIVAWVPRLGLNTIRLTYATRMIDDIYANDPNQSLELSLINSLGQENGTKILTDILRNNPQFTKDTTRLQIFDAAAREMAAQGVLLHLDNHMSEATWCCSLNDGNGWFGEEMFDVDKWIRGWSWIAKHAADNWPTFVGAGLRNELRDANVTAYPIDWYTWYEKMTAAADAVHKAAPEALIFFSGLDFDTVIDPVPLGLTLNGTVGTSTEGKTTQFNPADFQYSDKIVLEIHKYDNEETQDPCPVFIEKWYEKGFQALNEADERTMYFFPVILSEWGFLQDGEYWNKTTYNRCTIEMVQKYKFGWMQWALGGSYYIRQGIQNYDETWGLLTRDWSQLRSEYSVQNSLELM</sequence>